<dbReference type="Pfam" id="PF02595">
    <property type="entry name" value="Gly_kinase"/>
    <property type="match status" value="1"/>
</dbReference>
<dbReference type="InterPro" id="IPR004381">
    <property type="entry name" value="Glycerate_kinase"/>
</dbReference>
<dbReference type="RefSeq" id="WP_168489216.1">
    <property type="nucleotide sequence ID" value="NZ_JAAZSQ010000033.1"/>
</dbReference>
<keyword evidence="3 4" id="KW-0418">Kinase</keyword>
<name>A0A7X6QML5_9MICC</name>
<comment type="caution">
    <text evidence="5">The sequence shown here is derived from an EMBL/GenBank/DDBJ whole genome shotgun (WGS) entry which is preliminary data.</text>
</comment>
<dbReference type="PANTHER" id="PTHR21599">
    <property type="entry name" value="GLYCERATE KINASE"/>
    <property type="match status" value="1"/>
</dbReference>
<dbReference type="Gene3D" id="3.40.50.10350">
    <property type="entry name" value="Glycerate kinase, domain 1"/>
    <property type="match status" value="1"/>
</dbReference>
<accession>A0A7X6QML5</accession>
<evidence type="ECO:0000313" key="6">
    <source>
        <dbReference type="Proteomes" id="UP000544090"/>
    </source>
</evidence>
<protein>
    <submittedName>
        <fullName evidence="5">Glycerate kinase</fullName>
    </submittedName>
</protein>
<evidence type="ECO:0000256" key="2">
    <source>
        <dbReference type="ARBA" id="ARBA00022679"/>
    </source>
</evidence>
<proteinExistence type="inferred from homology"/>
<dbReference type="InterPro" id="IPR018197">
    <property type="entry name" value="Glycerate_kinase_RE-like"/>
</dbReference>
<evidence type="ECO:0000256" key="1">
    <source>
        <dbReference type="ARBA" id="ARBA00006284"/>
    </source>
</evidence>
<dbReference type="InterPro" id="IPR036129">
    <property type="entry name" value="Glycerate_kinase_sf"/>
</dbReference>
<organism evidence="5 6">
    <name type="scientific">Arthrobacter mobilis</name>
    <dbReference type="NCBI Taxonomy" id="2724944"/>
    <lineage>
        <taxon>Bacteria</taxon>
        <taxon>Bacillati</taxon>
        <taxon>Actinomycetota</taxon>
        <taxon>Actinomycetes</taxon>
        <taxon>Micrococcales</taxon>
        <taxon>Micrococcaceae</taxon>
        <taxon>Arthrobacter</taxon>
    </lineage>
</organism>
<evidence type="ECO:0000256" key="3">
    <source>
        <dbReference type="ARBA" id="ARBA00022777"/>
    </source>
</evidence>
<dbReference type="EMBL" id="JAAZSQ010000033">
    <property type="protein sequence ID" value="NKX56748.1"/>
    <property type="molecule type" value="Genomic_DNA"/>
</dbReference>
<keyword evidence="2 4" id="KW-0808">Transferase</keyword>
<dbReference type="PIRSF" id="PIRSF006078">
    <property type="entry name" value="GlxK"/>
    <property type="match status" value="1"/>
</dbReference>
<dbReference type="InterPro" id="IPR018193">
    <property type="entry name" value="Glyc_kinase_flavodox-like_fold"/>
</dbReference>
<evidence type="ECO:0000256" key="4">
    <source>
        <dbReference type="PIRNR" id="PIRNR006078"/>
    </source>
</evidence>
<comment type="similarity">
    <text evidence="1 4">Belongs to the glycerate kinase type-1 family.</text>
</comment>
<dbReference type="GO" id="GO:0008887">
    <property type="term" value="F:glycerate kinase activity"/>
    <property type="evidence" value="ECO:0007669"/>
    <property type="project" value="UniProtKB-UniRule"/>
</dbReference>
<dbReference type="PANTHER" id="PTHR21599:SF0">
    <property type="entry name" value="GLYCERATE KINASE"/>
    <property type="match status" value="1"/>
</dbReference>
<dbReference type="SUPFAM" id="SSF110738">
    <property type="entry name" value="Glycerate kinase I"/>
    <property type="match status" value="1"/>
</dbReference>
<dbReference type="NCBIfam" id="TIGR00045">
    <property type="entry name" value="glycerate kinase"/>
    <property type="match status" value="1"/>
</dbReference>
<sequence length="393" mass="38255">MRVVIAPDKFKGSLSAPEAAAALERGLLAAAPGLAVAKVPVADGGEGTLEAAFGAGYARHEATVTGPTGEPLVAAFAVRGRQAVIEMAAASGLAVLPGGQLQARTATSRGTGELVRAALDAGCTQIVLGIGGSASTDGGAGLLAGLGARLLDAGGSDLPEGGAALASLAAVDLSGLDRRLERTEIVLASDVDNPLLGANGAAAVFGPQKGASAADVAELDAALARFVEVLAAGTGGQVRQVADSPGAGAAGGVGFAAMAVLGARRSRGIDVVMEMTQLKPKIEGAALVVTGEGSLDLQSLEGKAPVGVAALAAAAGVPVAAVCGRTLLTGSQLEAAGFVRTYALTDLEADPAECMANAAALLEETGRKIAHHLLGAGSPAGTLSVSSQRGDNQ</sequence>
<dbReference type="Proteomes" id="UP000544090">
    <property type="component" value="Unassembled WGS sequence"/>
</dbReference>
<evidence type="ECO:0000313" key="5">
    <source>
        <dbReference type="EMBL" id="NKX56748.1"/>
    </source>
</evidence>
<dbReference type="Gene3D" id="3.90.1510.10">
    <property type="entry name" value="Glycerate kinase, domain 2"/>
    <property type="match status" value="1"/>
</dbReference>
<dbReference type="GO" id="GO:0031388">
    <property type="term" value="P:organic acid phosphorylation"/>
    <property type="evidence" value="ECO:0007669"/>
    <property type="project" value="UniProtKB-UniRule"/>
</dbReference>
<keyword evidence="6" id="KW-1185">Reference proteome</keyword>
<gene>
    <name evidence="5" type="ORF">HGG74_19945</name>
</gene>
<dbReference type="AlphaFoldDB" id="A0A7X6QML5"/>
<reference evidence="5 6" key="1">
    <citation type="submission" date="2020-04" db="EMBL/GenBank/DDBJ databases">
        <title>Arthrobacter sp. nov.</title>
        <authorList>
            <person name="Liu S."/>
        </authorList>
    </citation>
    <scope>NUCLEOTIDE SEQUENCE [LARGE SCALE GENOMIC DNA]</scope>
    <source>
        <strain evidence="5 6">E918</strain>
    </source>
</reference>